<protein>
    <recommendedName>
        <fullName evidence="3">Altered inheritance of mitochondria protein 9, mitochondrial</fullName>
    </recommendedName>
    <alternativeName>
        <fullName evidence="6">Found in mitochondrial proteome protein 29</fullName>
    </alternativeName>
</protein>
<dbReference type="AlphaFoldDB" id="A0A6A6ITP5"/>
<dbReference type="Gene3D" id="3.30.200.20">
    <property type="entry name" value="Phosphorylase Kinase, domain 1"/>
    <property type="match status" value="1"/>
</dbReference>
<evidence type="ECO:0000256" key="6">
    <source>
        <dbReference type="ARBA" id="ARBA00031849"/>
    </source>
</evidence>
<evidence type="ECO:0000313" key="7">
    <source>
        <dbReference type="EMBL" id="KAF2253901.1"/>
    </source>
</evidence>
<dbReference type="PANTHER" id="PTHR36091">
    <property type="entry name" value="ALTERED INHERITANCE OF MITOCHONDRIA PROTEIN 9, MITOCHONDRIAL"/>
    <property type="match status" value="1"/>
</dbReference>
<gene>
    <name evidence="7" type="ORF">BU26DRAFT_478388</name>
</gene>
<dbReference type="SUPFAM" id="SSF56112">
    <property type="entry name" value="Protein kinase-like (PK-like)"/>
    <property type="match status" value="1"/>
</dbReference>
<evidence type="ECO:0000256" key="1">
    <source>
        <dbReference type="ARBA" id="ARBA00004173"/>
    </source>
</evidence>
<evidence type="ECO:0000256" key="4">
    <source>
        <dbReference type="ARBA" id="ARBA00022946"/>
    </source>
</evidence>
<dbReference type="OrthoDB" id="2831558at2759"/>
<keyword evidence="5" id="KW-0496">Mitochondrion</keyword>
<keyword evidence="4" id="KW-0809">Transit peptide</keyword>
<comment type="similarity">
    <text evidence="2">Belongs to the AIM9 family.</text>
</comment>
<evidence type="ECO:0000256" key="2">
    <source>
        <dbReference type="ARBA" id="ARBA00005543"/>
    </source>
</evidence>
<organism evidence="7 8">
    <name type="scientific">Trematosphaeria pertusa</name>
    <dbReference type="NCBI Taxonomy" id="390896"/>
    <lineage>
        <taxon>Eukaryota</taxon>
        <taxon>Fungi</taxon>
        <taxon>Dikarya</taxon>
        <taxon>Ascomycota</taxon>
        <taxon>Pezizomycotina</taxon>
        <taxon>Dothideomycetes</taxon>
        <taxon>Pleosporomycetidae</taxon>
        <taxon>Pleosporales</taxon>
        <taxon>Massarineae</taxon>
        <taxon>Trematosphaeriaceae</taxon>
        <taxon>Trematosphaeria</taxon>
    </lineage>
</organism>
<sequence>MNRIISIRALRATPRLVSDLLRTQHTSSIQTSNFLYRTIVHQSFPSYATFFSSKKIIDSPVERLDPYTYTSGRWLRCDELERESRLIRFNFDALCRRIIELCPDANSITSYDKKEGGFNRVFIFHTDNAKRIVARLPFALARPSRLMTNSEVATIKYLQAKTSIPIPKILDWSDDTSTAIGSEYIIMEHAPGIPLHQKWPTMDVSDQIRCIEAIYQKLKEIVDLKFPAYGSLYFADAPYITASNPSFDREFCIGPHCGGIYWNCNVGQPRYYHKVNQNQGPLLQGLNSPKYCDGLIDTGISRIPPAGAVPKRPHYHGSIQTHNELLEYGRTVIKKIAEDPRIQNAAGPVMLHPDLHKRNIFVSEDDPTIITAIIDWQSSSIEPAFWYANEVPDFAQPIRDPSCEDQIEPKSEACAKAYDICTQFLIPKLSEPRLMDEAFFRPFRYCYRTWEDGAVAFREELIQTSRRWKELGLAESCPFPLPGPDEYAVHRKDYKLFEAAHQLKHSLSSLLNTPSDGWVPPEHWEATESAHKEIFRGMLQEVLGNEHPDNDEPIRDETDLREIWPFDLKE</sequence>
<dbReference type="InterPro" id="IPR051035">
    <property type="entry name" value="Mito_inheritance_9"/>
</dbReference>
<evidence type="ECO:0000256" key="3">
    <source>
        <dbReference type="ARBA" id="ARBA00016197"/>
    </source>
</evidence>
<proteinExistence type="inferred from homology"/>
<dbReference type="EMBL" id="ML987191">
    <property type="protein sequence ID" value="KAF2253901.1"/>
    <property type="molecule type" value="Genomic_DNA"/>
</dbReference>
<dbReference type="GO" id="GO:0005739">
    <property type="term" value="C:mitochondrion"/>
    <property type="evidence" value="ECO:0007669"/>
    <property type="project" value="UniProtKB-SubCell"/>
</dbReference>
<dbReference type="PANTHER" id="PTHR36091:SF1">
    <property type="entry name" value="ALTERED INHERITANCE OF MITOCHONDRIA PROTEIN 9, MITOCHONDRIAL"/>
    <property type="match status" value="1"/>
</dbReference>
<dbReference type="GeneID" id="54578971"/>
<evidence type="ECO:0000256" key="5">
    <source>
        <dbReference type="ARBA" id="ARBA00023128"/>
    </source>
</evidence>
<comment type="subcellular location">
    <subcellularLocation>
        <location evidence="1">Mitochondrion</location>
    </subcellularLocation>
</comment>
<dbReference type="InterPro" id="IPR011009">
    <property type="entry name" value="Kinase-like_dom_sf"/>
</dbReference>
<dbReference type="RefSeq" id="XP_033688905.1">
    <property type="nucleotide sequence ID" value="XM_033825641.1"/>
</dbReference>
<name>A0A6A6ITP5_9PLEO</name>
<reference evidence="7" key="1">
    <citation type="journal article" date="2020" name="Stud. Mycol.">
        <title>101 Dothideomycetes genomes: a test case for predicting lifestyles and emergence of pathogens.</title>
        <authorList>
            <person name="Haridas S."/>
            <person name="Albert R."/>
            <person name="Binder M."/>
            <person name="Bloem J."/>
            <person name="Labutti K."/>
            <person name="Salamov A."/>
            <person name="Andreopoulos B."/>
            <person name="Baker S."/>
            <person name="Barry K."/>
            <person name="Bills G."/>
            <person name="Bluhm B."/>
            <person name="Cannon C."/>
            <person name="Castanera R."/>
            <person name="Culley D."/>
            <person name="Daum C."/>
            <person name="Ezra D."/>
            <person name="Gonzalez J."/>
            <person name="Henrissat B."/>
            <person name="Kuo A."/>
            <person name="Liang C."/>
            <person name="Lipzen A."/>
            <person name="Lutzoni F."/>
            <person name="Magnuson J."/>
            <person name="Mondo S."/>
            <person name="Nolan M."/>
            <person name="Ohm R."/>
            <person name="Pangilinan J."/>
            <person name="Park H.-J."/>
            <person name="Ramirez L."/>
            <person name="Alfaro M."/>
            <person name="Sun H."/>
            <person name="Tritt A."/>
            <person name="Yoshinaga Y."/>
            <person name="Zwiers L.-H."/>
            <person name="Turgeon B."/>
            <person name="Goodwin S."/>
            <person name="Spatafora J."/>
            <person name="Crous P."/>
            <person name="Grigoriev I."/>
        </authorList>
    </citation>
    <scope>NUCLEOTIDE SEQUENCE</scope>
    <source>
        <strain evidence="7">CBS 122368</strain>
    </source>
</reference>
<accession>A0A6A6ITP5</accession>
<dbReference type="Proteomes" id="UP000800094">
    <property type="component" value="Unassembled WGS sequence"/>
</dbReference>
<keyword evidence="8" id="KW-1185">Reference proteome</keyword>
<evidence type="ECO:0000313" key="8">
    <source>
        <dbReference type="Proteomes" id="UP000800094"/>
    </source>
</evidence>